<organism evidence="2 3">
    <name type="scientific">Rhizocola hellebori</name>
    <dbReference type="NCBI Taxonomy" id="1392758"/>
    <lineage>
        <taxon>Bacteria</taxon>
        <taxon>Bacillati</taxon>
        <taxon>Actinomycetota</taxon>
        <taxon>Actinomycetes</taxon>
        <taxon>Micromonosporales</taxon>
        <taxon>Micromonosporaceae</taxon>
        <taxon>Rhizocola</taxon>
    </lineage>
</organism>
<feature type="domain" description="SnoaL-like" evidence="1">
    <location>
        <begin position="14"/>
        <end position="86"/>
    </location>
</feature>
<dbReference type="RefSeq" id="WP_203914139.1">
    <property type="nucleotide sequence ID" value="NZ_BONY01000094.1"/>
</dbReference>
<dbReference type="InterPro" id="IPR032710">
    <property type="entry name" value="NTF2-like_dom_sf"/>
</dbReference>
<dbReference type="InterPro" id="IPR037401">
    <property type="entry name" value="SnoaL-like"/>
</dbReference>
<dbReference type="Gene3D" id="3.10.450.50">
    <property type="match status" value="1"/>
</dbReference>
<evidence type="ECO:0000313" key="2">
    <source>
        <dbReference type="EMBL" id="GIH10423.1"/>
    </source>
</evidence>
<sequence length="110" mass="12236">MDLTEAVRQHEELFNDAVRSGDYDAFVETFAEDAVMTFDGVPIGPFKGRHKIAAAYANQPPTDTMSIWSIEEVAPETALARFDWDNGGSGSMQVRWRDGEVSDLTISYES</sequence>
<protein>
    <recommendedName>
        <fullName evidence="1">SnoaL-like domain-containing protein</fullName>
    </recommendedName>
</protein>
<dbReference type="EMBL" id="BONY01000094">
    <property type="protein sequence ID" value="GIH10423.1"/>
    <property type="molecule type" value="Genomic_DNA"/>
</dbReference>
<dbReference type="Pfam" id="PF12680">
    <property type="entry name" value="SnoaL_2"/>
    <property type="match status" value="1"/>
</dbReference>
<proteinExistence type="predicted"/>
<dbReference type="SUPFAM" id="SSF54427">
    <property type="entry name" value="NTF2-like"/>
    <property type="match status" value="1"/>
</dbReference>
<reference evidence="2" key="1">
    <citation type="submission" date="2021-01" db="EMBL/GenBank/DDBJ databases">
        <title>Whole genome shotgun sequence of Rhizocola hellebori NBRC 109834.</title>
        <authorList>
            <person name="Komaki H."/>
            <person name="Tamura T."/>
        </authorList>
    </citation>
    <scope>NUCLEOTIDE SEQUENCE</scope>
    <source>
        <strain evidence="2">NBRC 109834</strain>
    </source>
</reference>
<dbReference type="Proteomes" id="UP000612899">
    <property type="component" value="Unassembled WGS sequence"/>
</dbReference>
<evidence type="ECO:0000313" key="3">
    <source>
        <dbReference type="Proteomes" id="UP000612899"/>
    </source>
</evidence>
<evidence type="ECO:0000259" key="1">
    <source>
        <dbReference type="Pfam" id="PF12680"/>
    </source>
</evidence>
<gene>
    <name evidence="2" type="ORF">Rhe02_84900</name>
</gene>
<accession>A0A8J3VLR4</accession>
<name>A0A8J3VLR4_9ACTN</name>
<dbReference type="AlphaFoldDB" id="A0A8J3VLR4"/>
<comment type="caution">
    <text evidence="2">The sequence shown here is derived from an EMBL/GenBank/DDBJ whole genome shotgun (WGS) entry which is preliminary data.</text>
</comment>
<keyword evidence="3" id="KW-1185">Reference proteome</keyword>